<evidence type="ECO:0000313" key="3">
    <source>
        <dbReference type="Proteomes" id="UP000186917"/>
    </source>
</evidence>
<keyword evidence="3" id="KW-1185">Reference proteome</keyword>
<dbReference type="STRING" id="477680.SAMN05421788_10443"/>
<sequence>MKSNNTTPSPAYNTETTSNTTDDNWNMREMIIKFGVTQAAVLEAVKEVGKNRTRIEQYLSAKK</sequence>
<evidence type="ECO:0008006" key="4">
    <source>
        <dbReference type="Google" id="ProtNLM"/>
    </source>
</evidence>
<evidence type="ECO:0000256" key="1">
    <source>
        <dbReference type="SAM" id="MobiDB-lite"/>
    </source>
</evidence>
<dbReference type="Proteomes" id="UP000186917">
    <property type="component" value="Unassembled WGS sequence"/>
</dbReference>
<evidence type="ECO:0000313" key="2">
    <source>
        <dbReference type="EMBL" id="SIT13907.1"/>
    </source>
</evidence>
<dbReference type="KEGG" id="fln:FLA_0207"/>
<dbReference type="Pfam" id="PF12244">
    <property type="entry name" value="DUF3606"/>
    <property type="match status" value="1"/>
</dbReference>
<dbReference type="InterPro" id="IPR022037">
    <property type="entry name" value="DUF3606"/>
</dbReference>
<proteinExistence type="predicted"/>
<protein>
    <recommendedName>
        <fullName evidence="4">DUF3606 domain-containing protein</fullName>
    </recommendedName>
</protein>
<organism evidence="2 3">
    <name type="scientific">Filimonas lacunae</name>
    <dbReference type="NCBI Taxonomy" id="477680"/>
    <lineage>
        <taxon>Bacteria</taxon>
        <taxon>Pseudomonadati</taxon>
        <taxon>Bacteroidota</taxon>
        <taxon>Chitinophagia</taxon>
        <taxon>Chitinophagales</taxon>
        <taxon>Chitinophagaceae</taxon>
        <taxon>Filimonas</taxon>
    </lineage>
</organism>
<dbReference type="AlphaFoldDB" id="A0A173M9S7"/>
<accession>A0A173M9S7</accession>
<feature type="compositionally biased region" description="Low complexity" evidence="1">
    <location>
        <begin position="13"/>
        <end position="24"/>
    </location>
</feature>
<gene>
    <name evidence="2" type="ORF">SAMN05421788_10443</name>
</gene>
<reference evidence="3" key="1">
    <citation type="submission" date="2017-01" db="EMBL/GenBank/DDBJ databases">
        <authorList>
            <person name="Varghese N."/>
            <person name="Submissions S."/>
        </authorList>
    </citation>
    <scope>NUCLEOTIDE SEQUENCE [LARGE SCALE GENOMIC DNA]</scope>
    <source>
        <strain evidence="3">DSM 21054</strain>
    </source>
</reference>
<feature type="compositionally biased region" description="Polar residues" evidence="1">
    <location>
        <begin position="1"/>
        <end position="12"/>
    </location>
</feature>
<dbReference type="OrthoDB" id="9960418at2"/>
<dbReference type="EMBL" id="FTOR01000004">
    <property type="protein sequence ID" value="SIT13907.1"/>
    <property type="molecule type" value="Genomic_DNA"/>
</dbReference>
<dbReference type="RefSeq" id="WP_076379404.1">
    <property type="nucleotide sequence ID" value="NZ_AP017422.1"/>
</dbReference>
<name>A0A173M9S7_9BACT</name>
<feature type="region of interest" description="Disordered" evidence="1">
    <location>
        <begin position="1"/>
        <end position="25"/>
    </location>
</feature>